<gene>
    <name evidence="4" type="primary">fadB</name>
    <name evidence="4" type="ORF">PEDI_51170</name>
</gene>
<dbReference type="Proteomes" id="UP001310022">
    <property type="component" value="Unassembled WGS sequence"/>
</dbReference>
<comment type="similarity">
    <text evidence="1 3">Belongs to the enoyl-CoA hydratase/isomerase family.</text>
</comment>
<dbReference type="Gene3D" id="3.90.226.10">
    <property type="entry name" value="2-enoyl-CoA Hydratase, Chain A, domain 1"/>
    <property type="match status" value="1"/>
</dbReference>
<dbReference type="InterPro" id="IPR001753">
    <property type="entry name" value="Enoyl-CoA_hydra/iso"/>
</dbReference>
<dbReference type="FunFam" id="1.10.12.10:FF:000001">
    <property type="entry name" value="Probable enoyl-CoA hydratase, mitochondrial"/>
    <property type="match status" value="1"/>
</dbReference>
<keyword evidence="5" id="KW-1185">Reference proteome</keyword>
<dbReference type="InterPro" id="IPR018376">
    <property type="entry name" value="Enoyl-CoA_hyd/isom_CS"/>
</dbReference>
<dbReference type="InterPro" id="IPR014748">
    <property type="entry name" value="Enoyl-CoA_hydra_C"/>
</dbReference>
<reference evidence="4 5" key="1">
    <citation type="submission" date="2021-12" db="EMBL/GenBank/DDBJ databases">
        <title>Genome sequencing of bacteria with rrn-lacking chromosome and rrn-plasmid.</title>
        <authorList>
            <person name="Anda M."/>
            <person name="Iwasaki W."/>
        </authorList>
    </citation>
    <scope>NUCLEOTIDE SEQUENCE [LARGE SCALE GENOMIC DNA]</scope>
    <source>
        <strain evidence="4 5">NBRC 15940</strain>
    </source>
</reference>
<dbReference type="PANTHER" id="PTHR11941">
    <property type="entry name" value="ENOYL-COA HYDRATASE-RELATED"/>
    <property type="match status" value="1"/>
</dbReference>
<dbReference type="GO" id="GO:0006635">
    <property type="term" value="P:fatty acid beta-oxidation"/>
    <property type="evidence" value="ECO:0007669"/>
    <property type="project" value="TreeGrafter"/>
</dbReference>
<dbReference type="AlphaFoldDB" id="A0AAN4W5P0"/>
<dbReference type="EMBL" id="BQKE01000006">
    <property type="protein sequence ID" value="GJM64565.1"/>
    <property type="molecule type" value="Genomic_DNA"/>
</dbReference>
<evidence type="ECO:0000256" key="2">
    <source>
        <dbReference type="ARBA" id="ARBA00023239"/>
    </source>
</evidence>
<organism evidence="4 5">
    <name type="scientific">Persicobacter diffluens</name>
    <dbReference type="NCBI Taxonomy" id="981"/>
    <lineage>
        <taxon>Bacteria</taxon>
        <taxon>Pseudomonadati</taxon>
        <taxon>Bacteroidota</taxon>
        <taxon>Cytophagia</taxon>
        <taxon>Cytophagales</taxon>
        <taxon>Persicobacteraceae</taxon>
        <taxon>Persicobacter</taxon>
    </lineage>
</organism>
<keyword evidence="2" id="KW-0456">Lyase</keyword>
<proteinExistence type="inferred from homology"/>
<name>A0AAN4W5P0_9BACT</name>
<sequence>MKDFKYVLTEQKENVGIVTFNRPEALNALNEQLAEEVTDALKAFDADDSIGCMVLAGGDKAFCAGADLKWIASQNFESAFNTNLAAYMDQVANLRKPVIAAVRGFAFGGGTEISLMCDMIIADTTAKFALPEVTLGVIPGAGGPARLTRAVGKAKAMYYILTGEAMDAVEAERIGLITKVVEDGQQLEAALKLARRIANNPRLSVMAGKESVNQQAEVPLIPGLKLERRLFHGLFSTPDQKEAMTAFAEKRKPSFKQY</sequence>
<dbReference type="PANTHER" id="PTHR11941:SF54">
    <property type="entry name" value="ENOYL-COA HYDRATASE, MITOCHONDRIAL"/>
    <property type="match status" value="1"/>
</dbReference>
<dbReference type="SUPFAM" id="SSF52096">
    <property type="entry name" value="ClpP/crotonase"/>
    <property type="match status" value="1"/>
</dbReference>
<dbReference type="GO" id="GO:0016836">
    <property type="term" value="F:hydro-lyase activity"/>
    <property type="evidence" value="ECO:0007669"/>
    <property type="project" value="UniProtKB-ARBA"/>
</dbReference>
<dbReference type="CDD" id="cd06558">
    <property type="entry name" value="crotonase-like"/>
    <property type="match status" value="1"/>
</dbReference>
<dbReference type="Pfam" id="PF00378">
    <property type="entry name" value="ECH_1"/>
    <property type="match status" value="1"/>
</dbReference>
<protein>
    <submittedName>
        <fullName evidence="4">Enoyl-CoA hydratase</fullName>
    </submittedName>
</protein>
<comment type="caution">
    <text evidence="4">The sequence shown here is derived from an EMBL/GenBank/DDBJ whole genome shotgun (WGS) entry which is preliminary data.</text>
</comment>
<dbReference type="RefSeq" id="WP_060690461.1">
    <property type="nucleotide sequence ID" value="NZ_BQKE01000006.1"/>
</dbReference>
<evidence type="ECO:0000313" key="4">
    <source>
        <dbReference type="EMBL" id="GJM64565.1"/>
    </source>
</evidence>
<dbReference type="InterPro" id="IPR029045">
    <property type="entry name" value="ClpP/crotonase-like_dom_sf"/>
</dbReference>
<dbReference type="Gene3D" id="1.10.12.10">
    <property type="entry name" value="Lyase 2-enoyl-coa Hydratase, Chain A, domain 2"/>
    <property type="match status" value="1"/>
</dbReference>
<dbReference type="PROSITE" id="PS00166">
    <property type="entry name" value="ENOYL_COA_HYDRATASE"/>
    <property type="match status" value="1"/>
</dbReference>
<accession>A0AAN4W5P0</accession>
<evidence type="ECO:0000256" key="3">
    <source>
        <dbReference type="RuleBase" id="RU003707"/>
    </source>
</evidence>
<dbReference type="FunFam" id="3.90.226.10:FF:000009">
    <property type="entry name" value="Carnitinyl-CoA dehydratase"/>
    <property type="match status" value="1"/>
</dbReference>
<evidence type="ECO:0000256" key="1">
    <source>
        <dbReference type="ARBA" id="ARBA00005254"/>
    </source>
</evidence>
<evidence type="ECO:0000313" key="5">
    <source>
        <dbReference type="Proteomes" id="UP001310022"/>
    </source>
</evidence>